<dbReference type="InterPro" id="IPR006175">
    <property type="entry name" value="YjgF/YER057c/UK114"/>
</dbReference>
<dbReference type="Pfam" id="PF16866">
    <property type="entry name" value="PHD_4"/>
    <property type="match status" value="1"/>
</dbReference>
<evidence type="ECO:0000256" key="1">
    <source>
        <dbReference type="ARBA" id="ARBA00004123"/>
    </source>
</evidence>
<gene>
    <name evidence="16" type="ORF">D0865_05499</name>
</gene>
<dbReference type="InterPro" id="IPR035959">
    <property type="entry name" value="RutC-like_sf"/>
</dbReference>
<keyword evidence="10 13" id="KW-0539">Nucleus</keyword>
<dbReference type="Gene3D" id="3.40.630.30">
    <property type="match status" value="1"/>
</dbReference>
<evidence type="ECO:0000256" key="3">
    <source>
        <dbReference type="ARBA" id="ARBA00013184"/>
    </source>
</evidence>
<dbReference type="CDD" id="cd00448">
    <property type="entry name" value="YjgF_YER057c_UK114_family"/>
    <property type="match status" value="1"/>
</dbReference>
<sequence length="1352" mass="150223">MLQGWRCCDRDDASGFRCWLAGGEAAAWECREVGEMGHGKSTTPSPDSYSRVTLGSDFSEDYDTDTVATIVLNRGAAPTPSRLRGRGVQYSPQMKRQAAEMEDDDERDAEVAEEEEPVEEGSDEDAPGEVDEEVVGSDADAEVAEDEDADEEETVGAVKTRATRSRPRRRRAQEEESEAEAEASDGSSDDESSKSGTEEDWEAADAGEAIDIATPNASRCIFCGQDEDHDPGEEFEEYLACSVCGDNGSKRADFGIPVAHRHCAREAASLVENEDATDWRCKDCVENGLEADLKNVPELLADRRRSSAPRMARDLLPSARGGIKPDAHSVFNKLILDEDPMDGSRSLRKRKTPGAEDDEPPRPAIRKRRRTNDHEDPEQYDGEPDTNEDHEQAVVSSPVGAVEEEEPGSPKSRTGRPLRHLKQKRRGAWIVSSRDESPKSIVVGIAVSASQWDQIEKHVQKKQRRRERDRQRRLRNSHRRTATAEPEDIISTNAHFPAVQTSIYTNPFYAFPDRETDEAKNKPYGGILTDAEAETARTYPLDADRLAFQAARDRAEQAWKEKQAALNTEPPARTKMPASQASKIKCINFGQFEIDTWHAAPYPEEYSRNKHLYICEFCLKYMSSDYVAWRHKLKCSAKHPPGDEIYRSKLPNKTEGEDGTVHTTKETMLSFWEVDGRKNPLYCQNLCLLAKLFLGSKTLYYDVEPFLFYIMTENDEFGCHFVGYFSKEKRGLGPPPPPEPRDGFDGHENGGAGHSEQTNGGAAADGGEKQEDYDPALSNPGNNVSCILVLPVHMRRGFGRVLIEFSYLLTKVEGRTGSPEKPLSDMGLVSYRSYWRTVLCALLLRYQDIPGAESRISIAQIAKETGMTPDDIISTLEALRFLVRDPVTKRYALRLDYEYMREYVEKHERKAKGFRLDPTLLVWTPYVMGKPTSLFAMGEEARGEVQTVAPRPEEEVAGALPDAPEEAMREVAAAQGGGEESVETTEKLDGEDEAQTNGASPESKKKTSPGGHSLTPQPFTTETKPEDSPDRKSSTRRSPRKTPNGTRFATRSASPSHHQPQQNGTTNASLHPDDPNESNETPAAEEVEEEEEEEIPPTRFEIFPPIPGLVSAAKRKPGRPPRGGSRRSITYGTPATTSRNRRRRSTNTTMRARTSTDRSPGTALRRTRSKLGEAAMVMNASEDEEDEEEAEEEEEKVAKTMSPPSSSQVHIFNPEGHPPQVPSYSHISSVPISSTHRLVSLAGQVGVPPTTTAKDPIPSFPDQVRAALANVDKCLAAAGVTKRDIVSNRQYVVKLQSRGPEDFEARERIFCQWWRSTEGEDSLPPPDTYIGVDSLANPFVLYEIEIQCVAAL</sequence>
<feature type="region of interest" description="Disordered" evidence="14">
    <location>
        <begin position="944"/>
        <end position="1165"/>
    </location>
</feature>
<evidence type="ECO:0000313" key="16">
    <source>
        <dbReference type="EMBL" id="RMY52985.1"/>
    </source>
</evidence>
<dbReference type="Gene3D" id="1.10.10.10">
    <property type="entry name" value="Winged helix-like DNA-binding domain superfamily/Winged helix DNA-binding domain"/>
    <property type="match status" value="1"/>
</dbReference>
<organism evidence="16 17">
    <name type="scientific">Hortaea werneckii</name>
    <name type="common">Black yeast</name>
    <name type="synonym">Cladosporium werneckii</name>
    <dbReference type="NCBI Taxonomy" id="91943"/>
    <lineage>
        <taxon>Eukaryota</taxon>
        <taxon>Fungi</taxon>
        <taxon>Dikarya</taxon>
        <taxon>Ascomycota</taxon>
        <taxon>Pezizomycotina</taxon>
        <taxon>Dothideomycetes</taxon>
        <taxon>Dothideomycetidae</taxon>
        <taxon>Mycosphaerellales</taxon>
        <taxon>Teratosphaeriaceae</taxon>
        <taxon>Hortaea</taxon>
    </lineage>
</organism>
<evidence type="ECO:0000256" key="13">
    <source>
        <dbReference type="RuleBase" id="RU361211"/>
    </source>
</evidence>
<dbReference type="GO" id="GO:0008270">
    <property type="term" value="F:zinc ion binding"/>
    <property type="evidence" value="ECO:0007669"/>
    <property type="project" value="UniProtKB-KW"/>
</dbReference>
<feature type="compositionally biased region" description="Acidic residues" evidence="14">
    <location>
        <begin position="175"/>
        <end position="190"/>
    </location>
</feature>
<dbReference type="VEuPathDB" id="FungiDB:BTJ68_07181"/>
<dbReference type="GO" id="GO:0006357">
    <property type="term" value="P:regulation of transcription by RNA polymerase II"/>
    <property type="evidence" value="ECO:0007669"/>
    <property type="project" value="TreeGrafter"/>
</dbReference>
<dbReference type="Pfam" id="PF17772">
    <property type="entry name" value="zf-MYST"/>
    <property type="match status" value="1"/>
</dbReference>
<feature type="region of interest" description="Disordered" evidence="14">
    <location>
        <begin position="455"/>
        <end position="489"/>
    </location>
</feature>
<keyword evidence="6" id="KW-0863">Zinc-finger</keyword>
<feature type="compositionally biased region" description="Basic residues" evidence="14">
    <location>
        <begin position="413"/>
        <end position="427"/>
    </location>
</feature>
<keyword evidence="7" id="KW-0862">Zinc</keyword>
<feature type="compositionally biased region" description="Acidic residues" evidence="14">
    <location>
        <begin position="375"/>
        <end position="386"/>
    </location>
</feature>
<dbReference type="PANTHER" id="PTHR10615">
    <property type="entry name" value="HISTONE ACETYLTRANSFERASE"/>
    <property type="match status" value="1"/>
</dbReference>
<dbReference type="EC" id="2.3.1.48" evidence="3 13"/>
<feature type="compositionally biased region" description="Acidic residues" evidence="14">
    <location>
        <begin position="1181"/>
        <end position="1195"/>
    </location>
</feature>
<evidence type="ECO:0000256" key="6">
    <source>
        <dbReference type="ARBA" id="ARBA00022771"/>
    </source>
</evidence>
<evidence type="ECO:0000256" key="9">
    <source>
        <dbReference type="ARBA" id="ARBA00022990"/>
    </source>
</evidence>
<dbReference type="InterPro" id="IPR016181">
    <property type="entry name" value="Acyl_CoA_acyltransferase"/>
</dbReference>
<evidence type="ECO:0000256" key="7">
    <source>
        <dbReference type="ARBA" id="ARBA00022833"/>
    </source>
</evidence>
<comment type="similarity">
    <text evidence="2 13">Belongs to the MYST (SAS/MOZ) family.</text>
</comment>
<dbReference type="InterPro" id="IPR050603">
    <property type="entry name" value="MYST_HAT"/>
</dbReference>
<feature type="compositionally biased region" description="Polar residues" evidence="14">
    <location>
        <begin position="40"/>
        <end position="53"/>
    </location>
</feature>
<feature type="domain" description="MYST-type HAT" evidence="15">
    <location>
        <begin position="579"/>
        <end position="925"/>
    </location>
</feature>
<comment type="caution">
    <text evidence="16">The sequence shown here is derived from an EMBL/GenBank/DDBJ whole genome shotgun (WGS) entry which is preliminary data.</text>
</comment>
<dbReference type="Gene3D" id="3.30.1330.40">
    <property type="entry name" value="RutC-like"/>
    <property type="match status" value="1"/>
</dbReference>
<dbReference type="OrthoDB" id="787137at2759"/>
<dbReference type="InterPro" id="IPR040706">
    <property type="entry name" value="Zf-MYST"/>
</dbReference>
<feature type="compositionally biased region" description="Polar residues" evidence="14">
    <location>
        <begin position="1043"/>
        <end position="1069"/>
    </location>
</feature>
<protein>
    <recommendedName>
        <fullName evidence="3 13">Histone acetyltransferase</fullName>
        <ecNumber evidence="3 13">2.3.1.48</ecNumber>
    </recommendedName>
</protein>
<dbReference type="Gene3D" id="3.30.60.60">
    <property type="entry name" value="N-acetyl transferase-like"/>
    <property type="match status" value="1"/>
</dbReference>
<evidence type="ECO:0000256" key="14">
    <source>
        <dbReference type="SAM" id="MobiDB-lite"/>
    </source>
</evidence>
<keyword evidence="9" id="KW-0007">Acetylation</keyword>
<feature type="compositionally biased region" description="Basic residues" evidence="14">
    <location>
        <begin position="161"/>
        <end position="171"/>
    </location>
</feature>
<dbReference type="SUPFAM" id="SSF55298">
    <property type="entry name" value="YjgF-like"/>
    <property type="match status" value="1"/>
</dbReference>
<feature type="compositionally biased region" description="Basic residues" evidence="14">
    <location>
        <begin position="459"/>
        <end position="481"/>
    </location>
</feature>
<evidence type="ECO:0000259" key="15">
    <source>
        <dbReference type="PROSITE" id="PS51726"/>
    </source>
</evidence>
<feature type="region of interest" description="Disordered" evidence="14">
    <location>
        <begin position="37"/>
        <end position="59"/>
    </location>
</feature>
<dbReference type="InterPro" id="IPR002717">
    <property type="entry name" value="HAT_MYST-type"/>
</dbReference>
<feature type="active site" description="Proton donor/acceptor" evidence="12">
    <location>
        <position position="820"/>
    </location>
</feature>
<evidence type="ECO:0000313" key="17">
    <source>
        <dbReference type="Proteomes" id="UP000270230"/>
    </source>
</evidence>
<proteinExistence type="inferred from homology"/>
<keyword evidence="8" id="KW-0156">Chromatin regulator</keyword>
<dbReference type="PANTHER" id="PTHR10615:SF161">
    <property type="entry name" value="HISTONE ACETYLTRANSFERASE KAT7"/>
    <property type="match status" value="1"/>
</dbReference>
<dbReference type="GO" id="GO:0003682">
    <property type="term" value="F:chromatin binding"/>
    <property type="evidence" value="ECO:0007669"/>
    <property type="project" value="TreeGrafter"/>
</dbReference>
<dbReference type="Pfam" id="PF01853">
    <property type="entry name" value="MOZ_SAS"/>
    <property type="match status" value="2"/>
</dbReference>
<evidence type="ECO:0000256" key="4">
    <source>
        <dbReference type="ARBA" id="ARBA00022679"/>
    </source>
</evidence>
<dbReference type="GO" id="GO:0003712">
    <property type="term" value="F:transcription coregulator activity"/>
    <property type="evidence" value="ECO:0007669"/>
    <property type="project" value="TreeGrafter"/>
</dbReference>
<feature type="region of interest" description="Disordered" evidence="14">
    <location>
        <begin position="334"/>
        <end position="435"/>
    </location>
</feature>
<evidence type="ECO:0000256" key="12">
    <source>
        <dbReference type="PIRSR" id="PIRSR602717-51"/>
    </source>
</evidence>
<feature type="compositionally biased region" description="Acidic residues" evidence="14">
    <location>
        <begin position="100"/>
        <end position="154"/>
    </location>
</feature>
<dbReference type="VEuPathDB" id="FungiDB:BTJ68_07182"/>
<evidence type="ECO:0000256" key="8">
    <source>
        <dbReference type="ARBA" id="ARBA00022853"/>
    </source>
</evidence>
<comment type="subcellular location">
    <subcellularLocation>
        <location evidence="1 13">Nucleus</location>
    </subcellularLocation>
</comment>
<feature type="compositionally biased region" description="Acidic residues" evidence="14">
    <location>
        <begin position="1083"/>
        <end position="1095"/>
    </location>
</feature>
<dbReference type="PROSITE" id="PS51726">
    <property type="entry name" value="MYST_HAT"/>
    <property type="match status" value="1"/>
</dbReference>
<reference evidence="16 17" key="1">
    <citation type="journal article" date="2018" name="BMC Genomics">
        <title>Genomic evidence for intraspecific hybridization in a clonal and extremely halotolerant yeast.</title>
        <authorList>
            <person name="Gostincar C."/>
            <person name="Stajich J.E."/>
            <person name="Zupancic J."/>
            <person name="Zalar P."/>
            <person name="Gunde-Cimerman N."/>
        </authorList>
    </citation>
    <scope>NUCLEOTIDE SEQUENCE [LARGE SCALE GENOMIC DNA]</scope>
    <source>
        <strain evidence="16 17">EXF-151</strain>
    </source>
</reference>
<feature type="compositionally biased region" description="Basic and acidic residues" evidence="14">
    <location>
        <begin position="1023"/>
        <end position="1033"/>
    </location>
</feature>
<keyword evidence="5" id="KW-0479">Metal-binding</keyword>
<dbReference type="Proteomes" id="UP000270230">
    <property type="component" value="Unassembled WGS sequence"/>
</dbReference>
<dbReference type="GO" id="GO:0004402">
    <property type="term" value="F:histone acetyltransferase activity"/>
    <property type="evidence" value="ECO:0007669"/>
    <property type="project" value="InterPro"/>
</dbReference>
<keyword evidence="4" id="KW-0808">Transferase</keyword>
<evidence type="ECO:0000256" key="11">
    <source>
        <dbReference type="ARBA" id="ARBA00045805"/>
    </source>
</evidence>
<feature type="region of interest" description="Disordered" evidence="14">
    <location>
        <begin position="1179"/>
        <end position="1208"/>
    </location>
</feature>
<feature type="region of interest" description="Disordered" evidence="14">
    <location>
        <begin position="730"/>
        <end position="777"/>
    </location>
</feature>
<feature type="compositionally biased region" description="Basic and acidic residues" evidence="14">
    <location>
        <begin position="739"/>
        <end position="748"/>
    </location>
</feature>
<comment type="function">
    <text evidence="11">Catalytic component of the NuA4 histone acetyltransferase (HAT) complex which is involved in epigenetic transcriptional activation of selected genes principally by acetylation of nucleosomal histones H4, H3, H2B, H2A and H2A variant H2A.Z. Acetylates histone H4 to form H4K5ac, H4K8ac, H4K12ac and H4K16ac, histone H3 to form H3K14ac, and histone H2A to form H2AK4ac and H2AK7ac. The NuA4 complex is involved in the DNA damage response and is required for chromosome segregation. The NuA4 complex plays a direct role in repair of DNA double-strand breaks (DSBs) through homologous recombination. Recruitment to promoters depends on H3K4me. Also acetylates non-histone proteins. In addition to protein acetyltransferase, can use different acyl-CoA substrates, such as 2-hydroxyisobutanoyl-CoA (2-hydroxyisobutyryl-CoA) or (2E)-butenoyl-CoA (crotonyl-CoA), and is able to mediate protein 2-hydroxyisobutyrylation and crotonylation, respectively.</text>
</comment>
<dbReference type="Pfam" id="PF01042">
    <property type="entry name" value="Ribonuc_L-PSP"/>
    <property type="match status" value="1"/>
</dbReference>
<dbReference type="EMBL" id="QWIN01000367">
    <property type="protein sequence ID" value="RMY52985.1"/>
    <property type="molecule type" value="Genomic_DNA"/>
</dbReference>
<feature type="region of interest" description="Disordered" evidence="14">
    <location>
        <begin position="73"/>
        <end position="209"/>
    </location>
</feature>
<dbReference type="FunFam" id="3.30.60.60:FF:000001">
    <property type="entry name" value="Histone acetyltransferase"/>
    <property type="match status" value="1"/>
</dbReference>
<accession>A0A3M7CLL8</accession>
<evidence type="ECO:0000256" key="10">
    <source>
        <dbReference type="ARBA" id="ARBA00023242"/>
    </source>
</evidence>
<dbReference type="GO" id="GO:0005634">
    <property type="term" value="C:nucleus"/>
    <property type="evidence" value="ECO:0007669"/>
    <property type="project" value="UniProtKB-SubCell"/>
</dbReference>
<evidence type="ECO:0000256" key="2">
    <source>
        <dbReference type="ARBA" id="ARBA00010107"/>
    </source>
</evidence>
<dbReference type="InterPro" id="IPR036388">
    <property type="entry name" value="WH-like_DNA-bd_sf"/>
</dbReference>
<name>A0A3M7CLL8_HORWE</name>
<dbReference type="SUPFAM" id="SSF55729">
    <property type="entry name" value="Acyl-CoA N-acyltransferases (Nat)"/>
    <property type="match status" value="1"/>
</dbReference>
<comment type="catalytic activity">
    <reaction evidence="13">
        <text>L-lysyl-[protein] + acetyl-CoA = N(6)-acetyl-L-lysyl-[protein] + CoA + H(+)</text>
        <dbReference type="Rhea" id="RHEA:45948"/>
        <dbReference type="Rhea" id="RHEA-COMP:9752"/>
        <dbReference type="Rhea" id="RHEA-COMP:10731"/>
        <dbReference type="ChEBI" id="CHEBI:15378"/>
        <dbReference type="ChEBI" id="CHEBI:29969"/>
        <dbReference type="ChEBI" id="CHEBI:57287"/>
        <dbReference type="ChEBI" id="CHEBI:57288"/>
        <dbReference type="ChEBI" id="CHEBI:61930"/>
        <dbReference type="EC" id="2.3.1.48"/>
    </reaction>
</comment>
<dbReference type="GO" id="GO:1990467">
    <property type="term" value="C:NuA3a histone acetyltransferase complex"/>
    <property type="evidence" value="ECO:0007669"/>
    <property type="project" value="TreeGrafter"/>
</dbReference>
<dbReference type="InterPro" id="IPR019787">
    <property type="entry name" value="Znf_PHD-finger"/>
</dbReference>
<evidence type="ECO:0000256" key="5">
    <source>
        <dbReference type="ARBA" id="ARBA00022723"/>
    </source>
</evidence>